<dbReference type="EMBL" id="BARW01003168">
    <property type="protein sequence ID" value="GAI64153.1"/>
    <property type="molecule type" value="Genomic_DNA"/>
</dbReference>
<accession>X1Q7F2</accession>
<evidence type="ECO:0000313" key="1">
    <source>
        <dbReference type="EMBL" id="GAI64153.1"/>
    </source>
</evidence>
<comment type="caution">
    <text evidence="1">The sequence shown here is derived from an EMBL/GenBank/DDBJ whole genome shotgun (WGS) entry which is preliminary data.</text>
</comment>
<feature type="non-terminal residue" evidence="1">
    <location>
        <position position="1"/>
    </location>
</feature>
<proteinExistence type="predicted"/>
<name>X1Q7F2_9ZZZZ</name>
<reference evidence="1" key="1">
    <citation type="journal article" date="2014" name="Front. Microbiol.">
        <title>High frequency of phylogenetically diverse reductive dehalogenase-homologous genes in deep subseafloor sedimentary metagenomes.</title>
        <authorList>
            <person name="Kawai M."/>
            <person name="Futagami T."/>
            <person name="Toyoda A."/>
            <person name="Takaki Y."/>
            <person name="Nishi S."/>
            <person name="Hori S."/>
            <person name="Arai W."/>
            <person name="Tsubouchi T."/>
            <person name="Morono Y."/>
            <person name="Uchiyama I."/>
            <person name="Ito T."/>
            <person name="Fujiyama A."/>
            <person name="Inagaki F."/>
            <person name="Takami H."/>
        </authorList>
    </citation>
    <scope>NUCLEOTIDE SEQUENCE</scope>
    <source>
        <strain evidence="1">Expedition CK06-06</strain>
    </source>
</reference>
<gene>
    <name evidence="1" type="ORF">S12H4_08259</name>
</gene>
<protein>
    <submittedName>
        <fullName evidence="1">Uncharacterized protein</fullName>
    </submittedName>
</protein>
<organism evidence="1">
    <name type="scientific">marine sediment metagenome</name>
    <dbReference type="NCBI Taxonomy" id="412755"/>
    <lineage>
        <taxon>unclassified sequences</taxon>
        <taxon>metagenomes</taxon>
        <taxon>ecological metagenomes</taxon>
    </lineage>
</organism>
<dbReference type="AlphaFoldDB" id="X1Q7F2"/>
<sequence>KDRDAEREEFFRRVTGMQDRIDDAIKQKLLDESFKKEMVKPGGLVKIEAAFEIIEDLDKKVISAEEAKSALARV</sequence>